<accession>A0ABT3X1Z4</accession>
<keyword evidence="1" id="KW-0808">Transferase</keyword>
<dbReference type="CDD" id="cd01941">
    <property type="entry name" value="YeiC_kinase_like"/>
    <property type="match status" value="1"/>
</dbReference>
<dbReference type="SUPFAM" id="SSF53613">
    <property type="entry name" value="Ribokinase-like"/>
    <property type="match status" value="1"/>
</dbReference>
<comment type="caution">
    <text evidence="4">The sequence shown here is derived from an EMBL/GenBank/DDBJ whole genome shotgun (WGS) entry which is preliminary data.</text>
</comment>
<keyword evidence="2 4" id="KW-0418">Kinase</keyword>
<feature type="domain" description="Carbohydrate kinase PfkB" evidence="3">
    <location>
        <begin position="5"/>
        <end position="292"/>
    </location>
</feature>
<dbReference type="Proteomes" id="UP001208017">
    <property type="component" value="Unassembled WGS sequence"/>
</dbReference>
<dbReference type="PANTHER" id="PTHR10584:SF166">
    <property type="entry name" value="RIBOKINASE"/>
    <property type="match status" value="1"/>
</dbReference>
<evidence type="ECO:0000256" key="2">
    <source>
        <dbReference type="ARBA" id="ARBA00022777"/>
    </source>
</evidence>
<dbReference type="PROSITE" id="PS00584">
    <property type="entry name" value="PFKB_KINASES_2"/>
    <property type="match status" value="1"/>
</dbReference>
<evidence type="ECO:0000313" key="4">
    <source>
        <dbReference type="EMBL" id="MCX7570939.1"/>
    </source>
</evidence>
<dbReference type="Pfam" id="PF00294">
    <property type="entry name" value="PfkB"/>
    <property type="match status" value="1"/>
</dbReference>
<dbReference type="Gene3D" id="3.40.1190.20">
    <property type="match status" value="1"/>
</dbReference>
<sequence length="311" mass="32557">MRDGVLCVGAAHVDRKAYAQTDVRLKTSIPVRSETGLGGVARNVAENLVRLGTPVALISRIGGDAEGDRVRREMAALGIDLAGLTTSDVRSTASYTAVLEAGGELVVGLADMEIYEELTPERVDALPDERLARPIWFLDTNLSAATLERLAGRAAVGQLLTADPVSVPKASRLLPILGRIDVLFPSREEAELLSGLAIRTPAEAQRAAEQIAKLGVGQVIITLGSCGVCAAGKWLNGQESALTANVRDVTGAGDALIAGYLHGLAGGQSALDAIRLGIAAATLTVEHAATVHPEMGPELIRQKMEHWTKGV</sequence>
<evidence type="ECO:0000259" key="3">
    <source>
        <dbReference type="Pfam" id="PF00294"/>
    </source>
</evidence>
<dbReference type="PANTHER" id="PTHR10584">
    <property type="entry name" value="SUGAR KINASE"/>
    <property type="match status" value="1"/>
</dbReference>
<dbReference type="RefSeq" id="WP_267152183.1">
    <property type="nucleotide sequence ID" value="NZ_JAPMLT010000007.1"/>
</dbReference>
<dbReference type="InterPro" id="IPR002173">
    <property type="entry name" value="Carboh/pur_kinase_PfkB_CS"/>
</dbReference>
<evidence type="ECO:0000256" key="1">
    <source>
        <dbReference type="ARBA" id="ARBA00022679"/>
    </source>
</evidence>
<organism evidence="4 5">
    <name type="scientific">Tumebacillus lacus</name>
    <dbReference type="NCBI Taxonomy" id="2995335"/>
    <lineage>
        <taxon>Bacteria</taxon>
        <taxon>Bacillati</taxon>
        <taxon>Bacillota</taxon>
        <taxon>Bacilli</taxon>
        <taxon>Bacillales</taxon>
        <taxon>Alicyclobacillaceae</taxon>
        <taxon>Tumebacillus</taxon>
    </lineage>
</organism>
<evidence type="ECO:0000313" key="5">
    <source>
        <dbReference type="Proteomes" id="UP001208017"/>
    </source>
</evidence>
<dbReference type="InterPro" id="IPR029056">
    <property type="entry name" value="Ribokinase-like"/>
</dbReference>
<dbReference type="PROSITE" id="PS00583">
    <property type="entry name" value="PFKB_KINASES_1"/>
    <property type="match status" value="1"/>
</dbReference>
<dbReference type="InterPro" id="IPR011611">
    <property type="entry name" value="PfkB_dom"/>
</dbReference>
<reference evidence="4 5" key="1">
    <citation type="submission" date="2022-11" db="EMBL/GenBank/DDBJ databases">
        <title>Study of microbial diversity in lake waters.</title>
        <authorList>
            <person name="Zhang J."/>
        </authorList>
    </citation>
    <scope>NUCLEOTIDE SEQUENCE [LARGE SCALE GENOMIC DNA]</scope>
    <source>
        <strain evidence="4 5">DT12</strain>
    </source>
</reference>
<protein>
    <submittedName>
        <fullName evidence="4">Carbohydrate kinase family protein</fullName>
    </submittedName>
</protein>
<dbReference type="EMBL" id="JAPMLT010000007">
    <property type="protein sequence ID" value="MCX7570939.1"/>
    <property type="molecule type" value="Genomic_DNA"/>
</dbReference>
<keyword evidence="5" id="KW-1185">Reference proteome</keyword>
<gene>
    <name evidence="4" type="ORF">OS242_13400</name>
</gene>
<dbReference type="GO" id="GO:0016301">
    <property type="term" value="F:kinase activity"/>
    <property type="evidence" value="ECO:0007669"/>
    <property type="project" value="UniProtKB-KW"/>
</dbReference>
<name>A0ABT3X1Z4_9BACL</name>
<proteinExistence type="predicted"/>